<dbReference type="PANTHER" id="PTHR13025:SF6">
    <property type="entry name" value="EF-HAND DOMAIN-CONTAINING PROTEIN-RELATED"/>
    <property type="match status" value="1"/>
</dbReference>
<reference evidence="6 7" key="1">
    <citation type="journal article" date="2007" name="Nature">
        <title>Evolution of genes and genomes on the Drosophila phylogeny.</title>
        <authorList>
            <consortium name="Drosophila 12 Genomes Consortium"/>
            <person name="Clark A.G."/>
            <person name="Eisen M.B."/>
            <person name="Smith D.R."/>
            <person name="Bergman C.M."/>
            <person name="Oliver B."/>
            <person name="Markow T.A."/>
            <person name="Kaufman T.C."/>
            <person name="Kellis M."/>
            <person name="Gelbart W."/>
            <person name="Iyer V.N."/>
            <person name="Pollard D.A."/>
            <person name="Sackton T.B."/>
            <person name="Larracuente A.M."/>
            <person name="Singh N.D."/>
            <person name="Abad J.P."/>
            <person name="Abt D.N."/>
            <person name="Adryan B."/>
            <person name="Aguade M."/>
            <person name="Akashi H."/>
            <person name="Anderson W.W."/>
            <person name="Aquadro C.F."/>
            <person name="Ardell D.H."/>
            <person name="Arguello R."/>
            <person name="Artieri C.G."/>
            <person name="Barbash D.A."/>
            <person name="Barker D."/>
            <person name="Barsanti P."/>
            <person name="Batterham P."/>
            <person name="Batzoglou S."/>
            <person name="Begun D."/>
            <person name="Bhutkar A."/>
            <person name="Blanco E."/>
            <person name="Bosak S.A."/>
            <person name="Bradley R.K."/>
            <person name="Brand A.D."/>
            <person name="Brent M.R."/>
            <person name="Brooks A.N."/>
            <person name="Brown R.H."/>
            <person name="Butlin R.K."/>
            <person name="Caggese C."/>
            <person name="Calvi B.R."/>
            <person name="Bernardo de Carvalho A."/>
            <person name="Caspi A."/>
            <person name="Castrezana S."/>
            <person name="Celniker S.E."/>
            <person name="Chang J.L."/>
            <person name="Chapple C."/>
            <person name="Chatterji S."/>
            <person name="Chinwalla A."/>
            <person name="Civetta A."/>
            <person name="Clifton S.W."/>
            <person name="Comeron J.M."/>
            <person name="Costello J.C."/>
            <person name="Coyne J.A."/>
            <person name="Daub J."/>
            <person name="David R.G."/>
            <person name="Delcher A.L."/>
            <person name="Delehaunty K."/>
            <person name="Do C.B."/>
            <person name="Ebling H."/>
            <person name="Edwards K."/>
            <person name="Eickbush T."/>
            <person name="Evans J.D."/>
            <person name="Filipski A."/>
            <person name="Findeiss S."/>
            <person name="Freyhult E."/>
            <person name="Fulton L."/>
            <person name="Fulton R."/>
            <person name="Garcia A.C."/>
            <person name="Gardiner A."/>
            <person name="Garfield D.A."/>
            <person name="Garvin B.E."/>
            <person name="Gibson G."/>
            <person name="Gilbert D."/>
            <person name="Gnerre S."/>
            <person name="Godfrey J."/>
            <person name="Good R."/>
            <person name="Gotea V."/>
            <person name="Gravely B."/>
            <person name="Greenberg A.J."/>
            <person name="Griffiths-Jones S."/>
            <person name="Gross S."/>
            <person name="Guigo R."/>
            <person name="Gustafson E.A."/>
            <person name="Haerty W."/>
            <person name="Hahn M.W."/>
            <person name="Halligan D.L."/>
            <person name="Halpern A.L."/>
            <person name="Halter G.M."/>
            <person name="Han M.V."/>
            <person name="Heger A."/>
            <person name="Hillier L."/>
            <person name="Hinrichs A.S."/>
            <person name="Holmes I."/>
            <person name="Hoskins R.A."/>
            <person name="Hubisz M.J."/>
            <person name="Hultmark D."/>
            <person name="Huntley M.A."/>
            <person name="Jaffe D.B."/>
            <person name="Jagadeeshan S."/>
            <person name="Jeck W.R."/>
            <person name="Johnson J."/>
            <person name="Jones C.D."/>
            <person name="Jordan W.C."/>
            <person name="Karpen G.H."/>
            <person name="Kataoka E."/>
            <person name="Keightley P.D."/>
            <person name="Kheradpour P."/>
            <person name="Kirkness E.F."/>
            <person name="Koerich L.B."/>
            <person name="Kristiansen K."/>
            <person name="Kudrna D."/>
            <person name="Kulathinal R.J."/>
            <person name="Kumar S."/>
            <person name="Kwok R."/>
            <person name="Lander E."/>
            <person name="Langley C.H."/>
            <person name="Lapoint R."/>
            <person name="Lazzaro B.P."/>
            <person name="Lee S.J."/>
            <person name="Levesque L."/>
            <person name="Li R."/>
            <person name="Lin C.F."/>
            <person name="Lin M.F."/>
            <person name="Lindblad-Toh K."/>
            <person name="Llopart A."/>
            <person name="Long M."/>
            <person name="Low L."/>
            <person name="Lozovsky E."/>
            <person name="Lu J."/>
            <person name="Luo M."/>
            <person name="Machado C.A."/>
            <person name="Makalowski W."/>
            <person name="Marzo M."/>
            <person name="Matsuda M."/>
            <person name="Matzkin L."/>
            <person name="McAllister B."/>
            <person name="McBride C.S."/>
            <person name="McKernan B."/>
            <person name="McKernan K."/>
            <person name="Mendez-Lago M."/>
            <person name="Minx P."/>
            <person name="Mollenhauer M.U."/>
            <person name="Montooth K."/>
            <person name="Mount S.M."/>
            <person name="Mu X."/>
            <person name="Myers E."/>
            <person name="Negre B."/>
            <person name="Newfeld S."/>
            <person name="Nielsen R."/>
            <person name="Noor M.A."/>
            <person name="O'Grady P."/>
            <person name="Pachter L."/>
            <person name="Papaceit M."/>
            <person name="Parisi M.J."/>
            <person name="Parisi M."/>
            <person name="Parts L."/>
            <person name="Pedersen J.S."/>
            <person name="Pesole G."/>
            <person name="Phillippy A.M."/>
            <person name="Ponting C.P."/>
            <person name="Pop M."/>
            <person name="Porcelli D."/>
            <person name="Powell J.R."/>
            <person name="Prohaska S."/>
            <person name="Pruitt K."/>
            <person name="Puig M."/>
            <person name="Quesneville H."/>
            <person name="Ram K.R."/>
            <person name="Rand D."/>
            <person name="Rasmussen M.D."/>
            <person name="Reed L.K."/>
            <person name="Reenan R."/>
            <person name="Reily A."/>
            <person name="Remington K.A."/>
            <person name="Rieger T.T."/>
            <person name="Ritchie M.G."/>
            <person name="Robin C."/>
            <person name="Rogers Y.H."/>
            <person name="Rohde C."/>
            <person name="Rozas J."/>
            <person name="Rubenfield M.J."/>
            <person name="Ruiz A."/>
            <person name="Russo S."/>
            <person name="Salzberg S.L."/>
            <person name="Sanchez-Gracia A."/>
            <person name="Saranga D.J."/>
            <person name="Sato H."/>
            <person name="Schaeffer S.W."/>
            <person name="Schatz M.C."/>
            <person name="Schlenke T."/>
            <person name="Schwartz R."/>
            <person name="Segarra C."/>
            <person name="Singh R.S."/>
            <person name="Sirot L."/>
            <person name="Sirota M."/>
            <person name="Sisneros N.B."/>
            <person name="Smith C.D."/>
            <person name="Smith T.F."/>
            <person name="Spieth J."/>
            <person name="Stage D.E."/>
            <person name="Stark A."/>
            <person name="Stephan W."/>
            <person name="Strausberg R.L."/>
            <person name="Strempel S."/>
            <person name="Sturgill D."/>
            <person name="Sutton G."/>
            <person name="Sutton G.G."/>
            <person name="Tao W."/>
            <person name="Teichmann S."/>
            <person name="Tobari Y.N."/>
            <person name="Tomimura Y."/>
            <person name="Tsolas J.M."/>
            <person name="Valente V.L."/>
            <person name="Venter E."/>
            <person name="Venter J.C."/>
            <person name="Vicario S."/>
            <person name="Vieira F.G."/>
            <person name="Vilella A.J."/>
            <person name="Villasante A."/>
            <person name="Walenz B."/>
            <person name="Wang J."/>
            <person name="Wasserman M."/>
            <person name="Watts T."/>
            <person name="Wilson D."/>
            <person name="Wilson R.K."/>
            <person name="Wing R.A."/>
            <person name="Wolfner M.F."/>
            <person name="Wong A."/>
            <person name="Wong G.K."/>
            <person name="Wu C.I."/>
            <person name="Wu G."/>
            <person name="Yamamoto D."/>
            <person name="Yang H.P."/>
            <person name="Yang S.P."/>
            <person name="Yorke J.A."/>
            <person name="Yoshida K."/>
            <person name="Zdobnov E."/>
            <person name="Zhang P."/>
            <person name="Zhang Y."/>
            <person name="Zimin A.V."/>
            <person name="Baldwin J."/>
            <person name="Abdouelleil A."/>
            <person name="Abdulkadir J."/>
            <person name="Abebe A."/>
            <person name="Abera B."/>
            <person name="Abreu J."/>
            <person name="Acer S.C."/>
            <person name="Aftuck L."/>
            <person name="Alexander A."/>
            <person name="An P."/>
            <person name="Anderson E."/>
            <person name="Anderson S."/>
            <person name="Arachi H."/>
            <person name="Azer M."/>
            <person name="Bachantsang P."/>
            <person name="Barry A."/>
            <person name="Bayul T."/>
            <person name="Berlin A."/>
            <person name="Bessette D."/>
            <person name="Bloom T."/>
            <person name="Blye J."/>
            <person name="Boguslavskiy L."/>
            <person name="Bonnet C."/>
            <person name="Boukhgalter B."/>
            <person name="Bourzgui I."/>
            <person name="Brown A."/>
            <person name="Cahill P."/>
            <person name="Channer S."/>
            <person name="Cheshatsang Y."/>
            <person name="Chuda L."/>
            <person name="Citroen M."/>
            <person name="Collymore A."/>
            <person name="Cooke P."/>
            <person name="Costello M."/>
            <person name="D'Aco K."/>
            <person name="Daza R."/>
            <person name="De Haan G."/>
            <person name="DeGray S."/>
            <person name="DeMaso C."/>
            <person name="Dhargay N."/>
            <person name="Dooley K."/>
            <person name="Dooley E."/>
            <person name="Doricent M."/>
            <person name="Dorje P."/>
            <person name="Dorjee K."/>
            <person name="Dupes A."/>
            <person name="Elong R."/>
            <person name="Falk J."/>
            <person name="Farina A."/>
            <person name="Faro S."/>
            <person name="Ferguson D."/>
            <person name="Fisher S."/>
            <person name="Foley C.D."/>
            <person name="Franke A."/>
            <person name="Friedrich D."/>
            <person name="Gadbois L."/>
            <person name="Gearin G."/>
            <person name="Gearin C.R."/>
            <person name="Giannoukos G."/>
            <person name="Goode T."/>
            <person name="Graham J."/>
            <person name="Grandbois E."/>
            <person name="Grewal S."/>
            <person name="Gyaltsen K."/>
            <person name="Hafez N."/>
            <person name="Hagos B."/>
            <person name="Hall J."/>
            <person name="Henson C."/>
            <person name="Hollinger A."/>
            <person name="Honan T."/>
            <person name="Huard M.D."/>
            <person name="Hughes L."/>
            <person name="Hurhula B."/>
            <person name="Husby M.E."/>
            <person name="Kamat A."/>
            <person name="Kanga B."/>
            <person name="Kashin S."/>
            <person name="Khazanovich D."/>
            <person name="Kisner P."/>
            <person name="Lance K."/>
            <person name="Lara M."/>
            <person name="Lee W."/>
            <person name="Lennon N."/>
            <person name="Letendre F."/>
            <person name="LeVine R."/>
            <person name="Lipovsky A."/>
            <person name="Liu X."/>
            <person name="Liu J."/>
            <person name="Liu S."/>
            <person name="Lokyitsang T."/>
            <person name="Lokyitsang Y."/>
            <person name="Lubonja R."/>
            <person name="Lui A."/>
            <person name="MacDonald P."/>
            <person name="Magnisalis V."/>
            <person name="Maru K."/>
            <person name="Matthews C."/>
            <person name="McCusker W."/>
            <person name="McDonough S."/>
            <person name="Mehta T."/>
            <person name="Meldrim J."/>
            <person name="Meneus L."/>
            <person name="Mihai O."/>
            <person name="Mihalev A."/>
            <person name="Mihova T."/>
            <person name="Mittelman R."/>
            <person name="Mlenga V."/>
            <person name="Montmayeur A."/>
            <person name="Mulrain L."/>
            <person name="Navidi A."/>
            <person name="Naylor J."/>
            <person name="Negash T."/>
            <person name="Nguyen T."/>
            <person name="Nguyen N."/>
            <person name="Nicol R."/>
            <person name="Norbu C."/>
            <person name="Norbu N."/>
            <person name="Novod N."/>
            <person name="O'Neill B."/>
            <person name="Osman S."/>
            <person name="Markiewicz E."/>
            <person name="Oyono O.L."/>
            <person name="Patti C."/>
            <person name="Phunkhang P."/>
            <person name="Pierre F."/>
            <person name="Priest M."/>
            <person name="Raghuraman S."/>
            <person name="Rege F."/>
            <person name="Reyes R."/>
            <person name="Rise C."/>
            <person name="Rogov P."/>
            <person name="Ross K."/>
            <person name="Ryan E."/>
            <person name="Settipalli S."/>
            <person name="Shea T."/>
            <person name="Sherpa N."/>
            <person name="Shi L."/>
            <person name="Shih D."/>
            <person name="Sparrow T."/>
            <person name="Spaulding J."/>
            <person name="Stalker J."/>
            <person name="Stange-Thomann N."/>
            <person name="Stavropoulos S."/>
            <person name="Stone C."/>
            <person name="Strader C."/>
            <person name="Tesfaye S."/>
            <person name="Thomson T."/>
            <person name="Thoulutsang Y."/>
            <person name="Thoulutsang D."/>
            <person name="Topham K."/>
            <person name="Topping I."/>
            <person name="Tsamla T."/>
            <person name="Vassiliev H."/>
            <person name="Vo A."/>
            <person name="Wangchuk T."/>
            <person name="Wangdi T."/>
            <person name="Weiand M."/>
            <person name="Wilkinson J."/>
            <person name="Wilson A."/>
            <person name="Yadav S."/>
            <person name="Young G."/>
            <person name="Yu Q."/>
            <person name="Zembek L."/>
            <person name="Zhong D."/>
            <person name="Zimmer A."/>
            <person name="Zwirko Z."/>
            <person name="Jaffe D.B."/>
            <person name="Alvarez P."/>
            <person name="Brockman W."/>
            <person name="Butler J."/>
            <person name="Chin C."/>
            <person name="Gnerre S."/>
            <person name="Grabherr M."/>
            <person name="Kleber M."/>
            <person name="Mauceli E."/>
            <person name="MacCallum I."/>
        </authorList>
    </citation>
    <scope>NUCLEOTIDE SEQUENCE [LARGE SCALE GENOMIC DNA]</scope>
    <source>
        <strain evidence="7">Tucson 14030-0811.24</strain>
    </source>
</reference>
<evidence type="ECO:0000313" key="7">
    <source>
        <dbReference type="Proteomes" id="UP000007798"/>
    </source>
</evidence>
<dbReference type="SMART" id="SM00054">
    <property type="entry name" value="EFh"/>
    <property type="match status" value="2"/>
</dbReference>
<dbReference type="Pfam" id="PF21008">
    <property type="entry name" value="AIF-1"/>
    <property type="match status" value="1"/>
</dbReference>
<dbReference type="HOGENOM" id="CLU_094429_0_0_1"/>
<dbReference type="Gene3D" id="1.10.238.10">
    <property type="entry name" value="EF-hand"/>
    <property type="match status" value="1"/>
</dbReference>
<dbReference type="PROSITE" id="PS00018">
    <property type="entry name" value="EF_HAND_1"/>
    <property type="match status" value="1"/>
</dbReference>
<dbReference type="FunFam" id="1.10.238.10:FF:000112">
    <property type="entry name" value="EF-hand domain family, member D2"/>
    <property type="match status" value="1"/>
</dbReference>
<evidence type="ECO:0000256" key="1">
    <source>
        <dbReference type="ARBA" id="ARBA00022723"/>
    </source>
</evidence>
<dbReference type="GO" id="GO:0005886">
    <property type="term" value="C:plasma membrane"/>
    <property type="evidence" value="ECO:0007669"/>
    <property type="project" value="EnsemblMetazoa"/>
</dbReference>
<keyword evidence="3" id="KW-0106">Calcium</keyword>
<evidence type="ECO:0000256" key="3">
    <source>
        <dbReference type="ARBA" id="ARBA00022837"/>
    </source>
</evidence>
<dbReference type="PROSITE" id="PS50222">
    <property type="entry name" value="EF_HAND_2"/>
    <property type="match status" value="2"/>
</dbReference>
<evidence type="ECO:0000256" key="4">
    <source>
        <dbReference type="SAM" id="MobiDB-lite"/>
    </source>
</evidence>
<gene>
    <name evidence="6" type="primary">Dwil\GK24329</name>
    <name evidence="6" type="ORF">Dwil_GK24329</name>
</gene>
<feature type="region of interest" description="Disordered" evidence="4">
    <location>
        <begin position="183"/>
        <end position="218"/>
    </location>
</feature>
<dbReference type="InterPro" id="IPR049025">
    <property type="entry name" value="AIF-1_EF_pair"/>
</dbReference>
<protein>
    <recommendedName>
        <fullName evidence="5">EF-hand domain-containing protein</fullName>
    </recommendedName>
</protein>
<dbReference type="CDD" id="cd00051">
    <property type="entry name" value="EFh"/>
    <property type="match status" value="1"/>
</dbReference>
<dbReference type="KEGG" id="dwi:6644342"/>
<feature type="compositionally biased region" description="Low complexity" evidence="4">
    <location>
        <begin position="207"/>
        <end position="218"/>
    </location>
</feature>
<dbReference type="InParanoid" id="B4MZQ7"/>
<keyword evidence="7" id="KW-1185">Reference proteome</keyword>
<dbReference type="eggNOG" id="KOG0041">
    <property type="taxonomic scope" value="Eukaryota"/>
</dbReference>
<sequence length="218" mass="25342">MSVSSNASSRNGSVDDSTTTNTTNTTDSSELTHILNRRQEIMDSQEAGIELPKTFRVVNVYTEFHEFSRKQIKDYQKTFNTYDTARDGFLDLNELKFMMEKLGAPQTHLGLKKMIAEVDEDNDGKISFREFLLIFRKAQAGELDNDSGLNQLARLTEIDVEQVGVSGAKNFFEAKIEQQMRTNKFHDEIRQEQEDRRREEEERAQRRQQFQQRAAIFQ</sequence>
<name>B4MZQ7_DROWI</name>
<evidence type="ECO:0000313" key="6">
    <source>
        <dbReference type="EMBL" id="EDW77842.1"/>
    </source>
</evidence>
<dbReference type="InterPro" id="IPR018247">
    <property type="entry name" value="EF_Hand_1_Ca_BS"/>
</dbReference>
<accession>B4MZQ7</accession>
<dbReference type="GO" id="GO:0005509">
    <property type="term" value="F:calcium ion binding"/>
    <property type="evidence" value="ECO:0007669"/>
    <property type="project" value="InterPro"/>
</dbReference>
<feature type="region of interest" description="Disordered" evidence="4">
    <location>
        <begin position="1"/>
        <end position="30"/>
    </location>
</feature>
<proteinExistence type="predicted"/>
<feature type="compositionally biased region" description="Basic and acidic residues" evidence="4">
    <location>
        <begin position="183"/>
        <end position="205"/>
    </location>
</feature>
<evidence type="ECO:0000256" key="2">
    <source>
        <dbReference type="ARBA" id="ARBA00022737"/>
    </source>
</evidence>
<dbReference type="OrthoDB" id="6572480at2759"/>
<dbReference type="EMBL" id="CH963920">
    <property type="protein sequence ID" value="EDW77842.1"/>
    <property type="molecule type" value="Genomic_DNA"/>
</dbReference>
<dbReference type="InterPro" id="IPR002048">
    <property type="entry name" value="EF_hand_dom"/>
</dbReference>
<feature type="compositionally biased region" description="Low complexity" evidence="4">
    <location>
        <begin position="1"/>
        <end position="29"/>
    </location>
</feature>
<dbReference type="InterPro" id="IPR011992">
    <property type="entry name" value="EF-hand-dom_pair"/>
</dbReference>
<dbReference type="PANTHER" id="PTHR13025">
    <property type="entry name" value="EF-HAND DOMAIN-CONTAINING PROTEIN D"/>
    <property type="match status" value="1"/>
</dbReference>
<dbReference type="GO" id="GO:0007498">
    <property type="term" value="P:mesoderm development"/>
    <property type="evidence" value="ECO:0007669"/>
    <property type="project" value="EnsemblMetazoa"/>
</dbReference>
<dbReference type="AlphaFoldDB" id="B4MZQ7"/>
<dbReference type="OMA" id="ERMFKQY"/>
<dbReference type="SMR" id="B4MZQ7"/>
<dbReference type="STRING" id="7260.B4MZQ7"/>
<dbReference type="SUPFAM" id="SSF47473">
    <property type="entry name" value="EF-hand"/>
    <property type="match status" value="1"/>
</dbReference>
<evidence type="ECO:0000259" key="5">
    <source>
        <dbReference type="PROSITE" id="PS50222"/>
    </source>
</evidence>
<feature type="domain" description="EF-hand" evidence="5">
    <location>
        <begin position="106"/>
        <end position="141"/>
    </location>
</feature>
<dbReference type="GO" id="GO:0005927">
    <property type="term" value="C:muscle tendon junction"/>
    <property type="evidence" value="ECO:0007669"/>
    <property type="project" value="EnsemblMetazoa"/>
</dbReference>
<dbReference type="FunCoup" id="B4MZQ7">
    <property type="interactions" value="106"/>
</dbReference>
<dbReference type="PhylomeDB" id="B4MZQ7"/>
<feature type="domain" description="EF-hand" evidence="5">
    <location>
        <begin position="70"/>
        <end position="105"/>
    </location>
</feature>
<dbReference type="Proteomes" id="UP000007798">
    <property type="component" value="Unassembled WGS sequence"/>
</dbReference>
<keyword evidence="2" id="KW-0677">Repeat</keyword>
<dbReference type="InterPro" id="IPR040365">
    <property type="entry name" value="EFHD1/2"/>
</dbReference>
<organism evidence="6 7">
    <name type="scientific">Drosophila willistoni</name>
    <name type="common">Fruit fly</name>
    <dbReference type="NCBI Taxonomy" id="7260"/>
    <lineage>
        <taxon>Eukaryota</taxon>
        <taxon>Metazoa</taxon>
        <taxon>Ecdysozoa</taxon>
        <taxon>Arthropoda</taxon>
        <taxon>Hexapoda</taxon>
        <taxon>Insecta</taxon>
        <taxon>Pterygota</taxon>
        <taxon>Neoptera</taxon>
        <taxon>Endopterygota</taxon>
        <taxon>Diptera</taxon>
        <taxon>Brachycera</taxon>
        <taxon>Muscomorpha</taxon>
        <taxon>Ephydroidea</taxon>
        <taxon>Drosophilidae</taxon>
        <taxon>Drosophila</taxon>
        <taxon>Sophophora</taxon>
    </lineage>
</organism>
<keyword evidence="1" id="KW-0479">Metal-binding</keyword>